<keyword evidence="1" id="KW-1133">Transmembrane helix</keyword>
<reference evidence="2 3" key="1">
    <citation type="submission" date="2023-11" db="EMBL/GenBank/DDBJ databases">
        <title>Lentzea sokolovensis, sp. nov., Lentzea kristufkii, sp. nov., and Lentzea miocenensis, sp. nov., rare actinobacteria from Sokolov Coal Basin, Miocene lacustrine sediment, Czech Republic.</title>
        <authorList>
            <person name="Lara A."/>
            <person name="Kotroba L."/>
            <person name="Nouioui I."/>
            <person name="Neumann-Schaal M."/>
            <person name="Mast Y."/>
            <person name="Chronakova A."/>
        </authorList>
    </citation>
    <scope>NUCLEOTIDE SEQUENCE [LARGE SCALE GENOMIC DNA]</scope>
    <source>
        <strain evidence="2 3">BCCO 10_0061</strain>
    </source>
</reference>
<dbReference type="EMBL" id="JAXAVU010000003">
    <property type="protein sequence ID" value="MDX8141551.1"/>
    <property type="molecule type" value="Genomic_DNA"/>
</dbReference>
<evidence type="ECO:0000313" key="3">
    <source>
        <dbReference type="Proteomes" id="UP001285352"/>
    </source>
</evidence>
<feature type="transmembrane region" description="Helical" evidence="1">
    <location>
        <begin position="15"/>
        <end position="36"/>
    </location>
</feature>
<organism evidence="2 3">
    <name type="scientific">Lentzea sokolovensis</name>
    <dbReference type="NCBI Taxonomy" id="3095429"/>
    <lineage>
        <taxon>Bacteria</taxon>
        <taxon>Bacillati</taxon>
        <taxon>Actinomycetota</taxon>
        <taxon>Actinomycetes</taxon>
        <taxon>Pseudonocardiales</taxon>
        <taxon>Pseudonocardiaceae</taxon>
        <taxon>Lentzea</taxon>
    </lineage>
</organism>
<dbReference type="RefSeq" id="WP_319973877.1">
    <property type="nucleotide sequence ID" value="NZ_JAXAVU010000003.1"/>
</dbReference>
<proteinExistence type="predicted"/>
<evidence type="ECO:0000256" key="1">
    <source>
        <dbReference type="SAM" id="Phobius"/>
    </source>
</evidence>
<gene>
    <name evidence="2" type="ORF">SK854_05465</name>
</gene>
<sequence length="184" mass="19513">MSAAVHTPARTRADAGAISLAVLRIATGLLFLWAFFDKAFGLGYATQSKNAWFSGGSPTKGFLGRVDVGPFQSAFHAMAGTWWADTLFMLGLLAIGVALVLGIGLRIAAAAGTVMMLLMWAAEWPPAQHNAAGEATMSTNPLIDYHVVYALVLIALAATASGTAWGLARWWSGLPLVQHNSWLR</sequence>
<keyword evidence="1" id="KW-0472">Membrane</keyword>
<name>A0ABU4UPY1_9PSEU</name>
<feature type="transmembrane region" description="Helical" evidence="1">
    <location>
        <begin position="87"/>
        <end position="109"/>
    </location>
</feature>
<protein>
    <submittedName>
        <fullName evidence="2">DoxX family membrane protein</fullName>
    </submittedName>
</protein>
<dbReference type="Proteomes" id="UP001285352">
    <property type="component" value="Unassembled WGS sequence"/>
</dbReference>
<comment type="caution">
    <text evidence="2">The sequence shown here is derived from an EMBL/GenBank/DDBJ whole genome shotgun (WGS) entry which is preliminary data.</text>
</comment>
<keyword evidence="3" id="KW-1185">Reference proteome</keyword>
<evidence type="ECO:0000313" key="2">
    <source>
        <dbReference type="EMBL" id="MDX8141551.1"/>
    </source>
</evidence>
<keyword evidence="1" id="KW-0812">Transmembrane</keyword>
<feature type="transmembrane region" description="Helical" evidence="1">
    <location>
        <begin position="147"/>
        <end position="168"/>
    </location>
</feature>
<accession>A0ABU4UPY1</accession>